<dbReference type="eggNOG" id="KOG1489">
    <property type="taxonomic scope" value="Eukaryota"/>
</dbReference>
<protein>
    <submittedName>
        <fullName evidence="13">Small GTP-binding protein domain containing protein</fullName>
    </submittedName>
</protein>
<dbReference type="PRINTS" id="PR00326">
    <property type="entry name" value="GTP1OBG"/>
</dbReference>
<keyword evidence="7" id="KW-0460">Magnesium</keyword>
<dbReference type="EMBL" id="CP001669">
    <property type="protein sequence ID" value="AFZ80297.1"/>
    <property type="molecule type" value="Genomic_DNA"/>
</dbReference>
<dbReference type="PROSITE" id="PS51881">
    <property type="entry name" value="OCT"/>
    <property type="match status" value="1"/>
</dbReference>
<dbReference type="SUPFAM" id="SSF102741">
    <property type="entry name" value="Obg GTP-binding protein C-terminal domain"/>
    <property type="match status" value="1"/>
</dbReference>
<dbReference type="InterPro" id="IPR015349">
    <property type="entry name" value="OCT_dom"/>
</dbReference>
<dbReference type="InterPro" id="IPR014100">
    <property type="entry name" value="GTP-bd_Obg/CgtA"/>
</dbReference>
<dbReference type="AlphaFoldDB" id="L0AXJ8"/>
<dbReference type="InterPro" id="IPR045086">
    <property type="entry name" value="OBG_GTPase"/>
</dbReference>
<dbReference type="CDD" id="cd01898">
    <property type="entry name" value="Obg"/>
    <property type="match status" value="1"/>
</dbReference>
<dbReference type="RefSeq" id="XP_004829963.1">
    <property type="nucleotide sequence ID" value="XM_004829906.1"/>
</dbReference>
<keyword evidence="14" id="KW-1185">Reference proteome</keyword>
<dbReference type="InterPro" id="IPR031167">
    <property type="entry name" value="G_OBG"/>
</dbReference>
<evidence type="ECO:0000256" key="1">
    <source>
        <dbReference type="ARBA" id="ARBA00001946"/>
    </source>
</evidence>
<comment type="cofactor">
    <cofactor evidence="1">
        <name>Mg(2+)</name>
        <dbReference type="ChEBI" id="CHEBI:18420"/>
    </cofactor>
</comment>
<dbReference type="InterPro" id="IPR006073">
    <property type="entry name" value="GTP-bd"/>
</dbReference>
<keyword evidence="5" id="KW-0547">Nucleotide-binding</keyword>
<keyword evidence="4" id="KW-0479">Metal-binding</keyword>
<dbReference type="VEuPathDB" id="PiroplasmaDB:BEWA_031500"/>
<evidence type="ECO:0000256" key="9">
    <source>
        <dbReference type="SAM" id="MobiDB-lite"/>
    </source>
</evidence>
<dbReference type="Pfam" id="PF01926">
    <property type="entry name" value="MMR_HSR1"/>
    <property type="match status" value="1"/>
</dbReference>
<evidence type="ECO:0000256" key="4">
    <source>
        <dbReference type="ARBA" id="ARBA00022723"/>
    </source>
</evidence>
<evidence type="ECO:0000256" key="3">
    <source>
        <dbReference type="ARBA" id="ARBA00022490"/>
    </source>
</evidence>
<dbReference type="SUPFAM" id="SSF82051">
    <property type="entry name" value="Obg GTP-binding protein N-terminal domain"/>
    <property type="match status" value="1"/>
</dbReference>
<dbReference type="PANTHER" id="PTHR11702:SF31">
    <property type="entry name" value="MITOCHONDRIAL RIBOSOME-ASSOCIATED GTPASE 2"/>
    <property type="match status" value="1"/>
</dbReference>
<dbReference type="HAMAP" id="MF_01454">
    <property type="entry name" value="GTPase_Obg"/>
    <property type="match status" value="1"/>
</dbReference>
<dbReference type="KEGG" id="beq:BEWA_031500"/>
<feature type="compositionally biased region" description="Acidic residues" evidence="9">
    <location>
        <begin position="347"/>
        <end position="365"/>
    </location>
</feature>
<evidence type="ECO:0000259" key="12">
    <source>
        <dbReference type="PROSITE" id="PS51883"/>
    </source>
</evidence>
<accession>L0AXJ8</accession>
<feature type="compositionally biased region" description="Basic and acidic residues" evidence="9">
    <location>
        <begin position="366"/>
        <end position="378"/>
    </location>
</feature>
<dbReference type="PANTHER" id="PTHR11702">
    <property type="entry name" value="DEVELOPMENTALLY REGULATED GTP-BINDING PROTEIN-RELATED"/>
    <property type="match status" value="1"/>
</dbReference>
<dbReference type="GO" id="GO:0042254">
    <property type="term" value="P:ribosome biogenesis"/>
    <property type="evidence" value="ECO:0007669"/>
    <property type="project" value="UniProtKB-UniRule"/>
</dbReference>
<evidence type="ECO:0000256" key="8">
    <source>
        <dbReference type="ARBA" id="ARBA00023134"/>
    </source>
</evidence>
<name>L0AXJ8_THEEQ</name>
<dbReference type="NCBIfam" id="TIGR03595">
    <property type="entry name" value="Obg_CgtA_exten"/>
    <property type="match status" value="1"/>
</dbReference>
<dbReference type="PROSITE" id="PS00905">
    <property type="entry name" value="GTP1_OBG"/>
    <property type="match status" value="1"/>
</dbReference>
<evidence type="ECO:0000259" key="11">
    <source>
        <dbReference type="PROSITE" id="PS51881"/>
    </source>
</evidence>
<dbReference type="PROSITE" id="PS51883">
    <property type="entry name" value="OBG"/>
    <property type="match status" value="1"/>
</dbReference>
<feature type="domain" description="Obg" evidence="12">
    <location>
        <begin position="130"/>
        <end position="287"/>
    </location>
</feature>
<feature type="domain" description="OCT" evidence="11">
    <location>
        <begin position="527"/>
        <end position="605"/>
    </location>
</feature>
<dbReference type="InterPro" id="IPR006074">
    <property type="entry name" value="GTP1-OBG_CS"/>
</dbReference>
<reference evidence="13 14" key="1">
    <citation type="journal article" date="2012" name="BMC Genomics">
        <title>Comparative genomic analysis and phylogenetic position of Theileria equi.</title>
        <authorList>
            <person name="Kappmeyer L.S."/>
            <person name="Thiagarajan M."/>
            <person name="Herndon D.R."/>
            <person name="Ramsay J.D."/>
            <person name="Caler E."/>
            <person name="Djikeng A."/>
            <person name="Gillespie J.J."/>
            <person name="Lau A.O."/>
            <person name="Roalson E.H."/>
            <person name="Silva J.C."/>
            <person name="Silva M.G."/>
            <person name="Suarez C.E."/>
            <person name="Ueti M.W."/>
            <person name="Nene V.M."/>
            <person name="Mealey R.H."/>
            <person name="Knowles D.P."/>
            <person name="Brayton K.A."/>
        </authorList>
    </citation>
    <scope>NUCLEOTIDE SEQUENCE [LARGE SCALE GENOMIC DNA]</scope>
    <source>
        <strain evidence="13 14">WA</strain>
    </source>
</reference>
<dbReference type="InterPro" id="IPR036726">
    <property type="entry name" value="GTP1_OBG_dom_sf"/>
</dbReference>
<gene>
    <name evidence="13" type="ORF">BEWA_031500</name>
</gene>
<dbReference type="STRING" id="1537102.L0AXJ8"/>
<dbReference type="OrthoDB" id="347018at2759"/>
<evidence type="ECO:0000256" key="2">
    <source>
        <dbReference type="ARBA" id="ARBA00007699"/>
    </source>
</evidence>
<dbReference type="Pfam" id="PF09269">
    <property type="entry name" value="DUF1967"/>
    <property type="match status" value="1"/>
</dbReference>
<feature type="domain" description="OBG-type G" evidence="10">
    <location>
        <begin position="288"/>
        <end position="507"/>
    </location>
</feature>
<dbReference type="InterPro" id="IPR006169">
    <property type="entry name" value="GTP1_OBG_dom"/>
</dbReference>
<keyword evidence="6" id="KW-0378">Hydrolase</keyword>
<dbReference type="GeneID" id="15803313"/>
<proteinExistence type="inferred from homology"/>
<dbReference type="InterPro" id="IPR036346">
    <property type="entry name" value="GTP-bd_prot_GTP1/OBG_C_sf"/>
</dbReference>
<sequence length="609" mass="68386">MRKNKILGREYPKCGLGGAFHGRICVFSDTFPKNDWIESALIQQNDPRDRLFYSSSRLSFVPSYLWLYSIRKCRYRAKIHQDESLSDDTEELEEANDENFDDLEDVNFQEEEDVDLEDDIFGESRDYRASKLVDFCKIKAIGGDGGDGCLSFRREKHVPLGGANGGNGGPGGSVYLHCDEMLSSLNHIDQFYIYKAKDGENGLGSQRNGAKGKDLDIFVPSGTVVYGEDGEIFGTLLRKGDKIRIARGGRGGRGNKHFMTKLNNAPKISERGERGICRVVSLVYKIPGDIALVGRPNSGKSSILKSLTKARPKIADYPFSTISPVHGVMDYDRITQEDENSGIVNDVPEDDTQSTFEEAEEELPREDENVHSQNDTEREEALKRGKLVIADVPGLIKGAHEGRGLGHDFLKHIERCQVLAYVVDISAEDPLEDYNAVKGEIGLYDDELLSRMDIVLLNKIDLVNPDKVTTILESFIKHCNHDRIYPISAKTLENFETIRPILAKLHQEIPVPCVNTDVPTVCELDNFRKLDPRNFKVTKIGEGEFTIESPYLERKIAMMRFEQPETLDRLRGMLRRAKMQSKMVKAGISPGDTVHIGDLSFSVSQNILM</sequence>
<dbReference type="InterPro" id="IPR027417">
    <property type="entry name" value="P-loop_NTPase"/>
</dbReference>
<dbReference type="GO" id="GO:0003924">
    <property type="term" value="F:GTPase activity"/>
    <property type="evidence" value="ECO:0007669"/>
    <property type="project" value="InterPro"/>
</dbReference>
<dbReference type="Gene3D" id="3.40.50.300">
    <property type="entry name" value="P-loop containing nucleotide triphosphate hydrolases"/>
    <property type="match status" value="1"/>
</dbReference>
<comment type="similarity">
    <text evidence="2">Belongs to the TRAFAC class OBG-HflX-like GTPase superfamily. OBG GTPase family.</text>
</comment>
<dbReference type="Proteomes" id="UP000031512">
    <property type="component" value="Chromosome 1"/>
</dbReference>
<organism evidence="13 14">
    <name type="scientific">Theileria equi strain WA</name>
    <dbReference type="NCBI Taxonomy" id="1537102"/>
    <lineage>
        <taxon>Eukaryota</taxon>
        <taxon>Sar</taxon>
        <taxon>Alveolata</taxon>
        <taxon>Apicomplexa</taxon>
        <taxon>Aconoidasida</taxon>
        <taxon>Piroplasmida</taxon>
        <taxon>Theileriidae</taxon>
        <taxon>Theileria</taxon>
    </lineage>
</organism>
<dbReference type="FunFam" id="2.70.210.12:FF:000001">
    <property type="entry name" value="GTPase Obg"/>
    <property type="match status" value="1"/>
</dbReference>
<evidence type="ECO:0000259" key="10">
    <source>
        <dbReference type="PROSITE" id="PS51710"/>
    </source>
</evidence>
<dbReference type="Gene3D" id="2.70.210.12">
    <property type="entry name" value="GTP1/OBG domain"/>
    <property type="match status" value="1"/>
</dbReference>
<dbReference type="GO" id="GO:0000287">
    <property type="term" value="F:magnesium ion binding"/>
    <property type="evidence" value="ECO:0007669"/>
    <property type="project" value="InterPro"/>
</dbReference>
<dbReference type="PROSITE" id="PS51710">
    <property type="entry name" value="G_OBG"/>
    <property type="match status" value="1"/>
</dbReference>
<feature type="region of interest" description="Disordered" evidence="9">
    <location>
        <begin position="338"/>
        <end position="378"/>
    </location>
</feature>
<evidence type="ECO:0000313" key="14">
    <source>
        <dbReference type="Proteomes" id="UP000031512"/>
    </source>
</evidence>
<dbReference type="GO" id="GO:0005525">
    <property type="term" value="F:GTP binding"/>
    <property type="evidence" value="ECO:0007669"/>
    <property type="project" value="UniProtKB-KW"/>
</dbReference>
<keyword evidence="8" id="KW-0342">GTP-binding</keyword>
<evidence type="ECO:0000256" key="7">
    <source>
        <dbReference type="ARBA" id="ARBA00022842"/>
    </source>
</evidence>
<dbReference type="SUPFAM" id="SSF52540">
    <property type="entry name" value="P-loop containing nucleoside triphosphate hydrolases"/>
    <property type="match status" value="1"/>
</dbReference>
<evidence type="ECO:0000256" key="5">
    <source>
        <dbReference type="ARBA" id="ARBA00022741"/>
    </source>
</evidence>
<dbReference type="Gene3D" id="3.30.300.350">
    <property type="entry name" value="GTP-binding protein OBG, C-terminal domain"/>
    <property type="match status" value="1"/>
</dbReference>
<evidence type="ECO:0000313" key="13">
    <source>
        <dbReference type="EMBL" id="AFZ80297.1"/>
    </source>
</evidence>
<keyword evidence="3" id="KW-0963">Cytoplasm</keyword>
<evidence type="ECO:0000256" key="6">
    <source>
        <dbReference type="ARBA" id="ARBA00022801"/>
    </source>
</evidence>
<dbReference type="Pfam" id="PF01018">
    <property type="entry name" value="GTP1_OBG"/>
    <property type="match status" value="1"/>
</dbReference>